<keyword evidence="1" id="KW-0812">Transmembrane</keyword>
<feature type="transmembrane region" description="Helical" evidence="1">
    <location>
        <begin position="273"/>
        <end position="293"/>
    </location>
</feature>
<proteinExistence type="predicted"/>
<feature type="transmembrane region" description="Helical" evidence="1">
    <location>
        <begin position="44"/>
        <end position="62"/>
    </location>
</feature>
<dbReference type="PANTHER" id="PTHR35793">
    <property type="entry name" value="INNER MEMBRANE PROTEIN YJIG"/>
    <property type="match status" value="1"/>
</dbReference>
<reference evidence="3 4" key="1">
    <citation type="submission" date="2018-04" db="EMBL/GenBank/DDBJ databases">
        <title>Genomic Encyclopedia of Type Strains, Phase IV (KMG-IV): sequencing the most valuable type-strain genomes for metagenomic binning, comparative biology and taxonomic classification.</title>
        <authorList>
            <person name="Goeker M."/>
        </authorList>
    </citation>
    <scope>NUCLEOTIDE SEQUENCE [LARGE SCALE GENOMIC DNA]</scope>
    <source>
        <strain evidence="3 4">DSM 28520</strain>
    </source>
</reference>
<feature type="transmembrane region" description="Helical" evidence="1">
    <location>
        <begin position="139"/>
        <end position="161"/>
    </location>
</feature>
<name>A0A2U1F2L7_9PORP</name>
<dbReference type="GO" id="GO:0005886">
    <property type="term" value="C:plasma membrane"/>
    <property type="evidence" value="ECO:0007669"/>
    <property type="project" value="TreeGrafter"/>
</dbReference>
<gene>
    <name evidence="3" type="ORF">C7382_1229</name>
</gene>
<dbReference type="InterPro" id="IPR052549">
    <property type="entry name" value="SpmB"/>
</dbReference>
<feature type="transmembrane region" description="Helical" evidence="1">
    <location>
        <begin position="205"/>
        <end position="224"/>
    </location>
</feature>
<sequence length="410" mass="44044">MVLNYIFVAFFLVSLIVALIRLIFWGDVSVFDTMVQATFSQSKTAFEISLALTSVLALWLGLMKIAERSGLIARLAHLSSPVLSRLFPSVPKDHPALGNVFMNISANLLGLDNAATPLGIRSMESLQSINEQKDRASDAMIMFLSINASGLTIIPSSIMAYRLQAGAANPADIFVPILIATFASTLVAILAVGMRQRINFVQKPLLLFLLSAFLFIGGAIYAARVLPPDLFSRISTTMASIILFGTMCGLIVSGLRARINVYDAFIEGAKEGFGTAVTIIPYLLAMLVGIGVFRASGAMDLITDGMRQLVGFFGGDLQFVEGIPTMLMKPLSGSGARGLMVDAMQTHGADSFVGRLCCIVQGTSDTTFYIVALYYGAVKIRDTRYTVSYSLLADLAGVLTAIAVTYLFFG</sequence>
<accession>A0A2U1F2L7</accession>
<dbReference type="Proteomes" id="UP000245462">
    <property type="component" value="Unassembled WGS sequence"/>
</dbReference>
<dbReference type="Pfam" id="PF07670">
    <property type="entry name" value="Gate"/>
    <property type="match status" value="2"/>
</dbReference>
<dbReference type="RefSeq" id="WP_116680026.1">
    <property type="nucleotide sequence ID" value="NZ_QEKY01000022.1"/>
</dbReference>
<feature type="transmembrane region" description="Helical" evidence="1">
    <location>
        <begin position="387"/>
        <end position="409"/>
    </location>
</feature>
<protein>
    <submittedName>
        <fullName evidence="3">Spore maturation protein SpmA</fullName>
    </submittedName>
</protein>
<dbReference type="InterPro" id="IPR011642">
    <property type="entry name" value="Gate_dom"/>
</dbReference>
<keyword evidence="1" id="KW-0472">Membrane</keyword>
<feature type="transmembrane region" description="Helical" evidence="1">
    <location>
        <begin position="5"/>
        <end position="24"/>
    </location>
</feature>
<dbReference type="InterPro" id="IPR011415">
    <property type="entry name" value="SpmA_SpmB"/>
</dbReference>
<dbReference type="PANTHER" id="PTHR35793:SF2">
    <property type="entry name" value="INNER MEMBRANE PROTEIN YJIG"/>
    <property type="match status" value="1"/>
</dbReference>
<feature type="domain" description="Nucleoside transporter/FeoB GTPase Gate" evidence="2">
    <location>
        <begin position="52"/>
        <end position="156"/>
    </location>
</feature>
<dbReference type="EMBL" id="QEKY01000022">
    <property type="protein sequence ID" value="PVZ06427.1"/>
    <property type="molecule type" value="Genomic_DNA"/>
</dbReference>
<feature type="domain" description="Nucleoside transporter/FeoB GTPase Gate" evidence="2">
    <location>
        <begin position="277"/>
        <end position="380"/>
    </location>
</feature>
<feature type="transmembrane region" description="Helical" evidence="1">
    <location>
        <begin position="230"/>
        <end position="252"/>
    </location>
</feature>
<organism evidence="3 4">
    <name type="scientific">Porphyromonas loveana</name>
    <dbReference type="NCBI Taxonomy" id="1884669"/>
    <lineage>
        <taxon>Bacteria</taxon>
        <taxon>Pseudomonadati</taxon>
        <taxon>Bacteroidota</taxon>
        <taxon>Bacteroidia</taxon>
        <taxon>Bacteroidales</taxon>
        <taxon>Porphyromonadaceae</taxon>
        <taxon>Porphyromonas</taxon>
    </lineage>
</organism>
<feature type="transmembrane region" description="Helical" evidence="1">
    <location>
        <begin position="173"/>
        <end position="193"/>
    </location>
</feature>
<keyword evidence="1" id="KW-1133">Transmembrane helix</keyword>
<feature type="transmembrane region" description="Helical" evidence="1">
    <location>
        <begin position="352"/>
        <end position="375"/>
    </location>
</feature>
<evidence type="ECO:0000256" key="1">
    <source>
        <dbReference type="SAM" id="Phobius"/>
    </source>
</evidence>
<keyword evidence="4" id="KW-1185">Reference proteome</keyword>
<evidence type="ECO:0000259" key="2">
    <source>
        <dbReference type="Pfam" id="PF07670"/>
    </source>
</evidence>
<dbReference type="GeneID" id="94551489"/>
<dbReference type="AlphaFoldDB" id="A0A2U1F2L7"/>
<comment type="caution">
    <text evidence="3">The sequence shown here is derived from an EMBL/GenBank/DDBJ whole genome shotgun (WGS) entry which is preliminary data.</text>
</comment>
<evidence type="ECO:0000313" key="3">
    <source>
        <dbReference type="EMBL" id="PVZ06427.1"/>
    </source>
</evidence>
<evidence type="ECO:0000313" key="4">
    <source>
        <dbReference type="Proteomes" id="UP000245462"/>
    </source>
</evidence>
<dbReference type="OrthoDB" id="9805623at2"/>
<dbReference type="PIRSF" id="PIRSF036542">
    <property type="entry name" value="SpmA_SpmB"/>
    <property type="match status" value="1"/>
</dbReference>